<accession>A0A9P0E867</accession>
<proteinExistence type="predicted"/>
<name>A0A9P0E867_NEZVI</name>
<dbReference type="Proteomes" id="UP001152798">
    <property type="component" value="Chromosome 2"/>
</dbReference>
<gene>
    <name evidence="1" type="ORF">NEZAVI_LOCUS4590</name>
</gene>
<keyword evidence="2" id="KW-1185">Reference proteome</keyword>
<protein>
    <submittedName>
        <fullName evidence="1">Uncharacterized protein</fullName>
    </submittedName>
</protein>
<dbReference type="AlphaFoldDB" id="A0A9P0E867"/>
<sequence>MRSTLFDYDGPHNLKIDKRIEVQKADKETFCEYLDDRQWRLLTILKHSRKQYLPPPMVTYRPKHVSYDTNVFSEYSLTTSDKVGYSNLLSDKQPIPVNALHGQKLKLKSNKLAYQRVYYKQLKSTKERGSYNLETIPYINECGRLSMFPLKSIEGKWGHRPSIRPQECFGSLIKFYRRMVKRAQMKDVLHLIVRCWQIHYKDTLTSSKVSEESKLPRPIPKFKFYRYNMGDNIPTNPPLEKAWTPVNYIPLKKINYKHFNCLGIKFHSNDYLIRRMFEDTRTSSFDEMEEYCFEILTKFHHSDMLNEVTDYIDNLRISEAEEQSETEEMVTEEEILEESEIGSEEDFGYICSEQSCVQGSDAIRQSSEDDLIIFNDDQLLPGFSKDSARALRSMTSRSLDSVITFMEREEQELKYTNYNTYFYNQNHVVDSESIIERRQRKEKVDIAAVDTAECLSDCIYSTNKDLSLHSSEISYHGVPLVEKMCKMDLPDNVIVPIYKVADHDFKQFKIWPIGWYSGWITLVNKWICRRAALAVMSPRCVTSLPAYDYVSRTYLITRLAFGDPHVLFHPGFKFYGLNNPSSYDKLAAFDESDEEISNDNNQESIEKTPLSPGQSVIEVDKKSGSEWSLDVFFKRSSKKPSELSLDVHSQVTTPYPEERKGRFIDVSDKYDKIKNSDKTEGTIEDKRTWKIFKEKLCKKEKEAMYSSKKAVSMTIDCDIEEDSEYEILKDAIKRRAIHKDIFGREADNLQDILGNQHYYSQDDFISDITYHNQFSYDDSLQDNSQLDEFNNEKSPSSSTESFILRRQDRAIPTKKLKPIGMTNNEEFYYTELEDIDGDENLISFQSFIQRLTIKKFQKHDYDHFYVKGCVSF</sequence>
<dbReference type="OrthoDB" id="10629154at2759"/>
<organism evidence="1 2">
    <name type="scientific">Nezara viridula</name>
    <name type="common">Southern green stink bug</name>
    <name type="synonym">Cimex viridulus</name>
    <dbReference type="NCBI Taxonomy" id="85310"/>
    <lineage>
        <taxon>Eukaryota</taxon>
        <taxon>Metazoa</taxon>
        <taxon>Ecdysozoa</taxon>
        <taxon>Arthropoda</taxon>
        <taxon>Hexapoda</taxon>
        <taxon>Insecta</taxon>
        <taxon>Pterygota</taxon>
        <taxon>Neoptera</taxon>
        <taxon>Paraneoptera</taxon>
        <taxon>Hemiptera</taxon>
        <taxon>Heteroptera</taxon>
        <taxon>Panheteroptera</taxon>
        <taxon>Pentatomomorpha</taxon>
        <taxon>Pentatomoidea</taxon>
        <taxon>Pentatomidae</taxon>
        <taxon>Pentatominae</taxon>
        <taxon>Nezara</taxon>
    </lineage>
</organism>
<evidence type="ECO:0000313" key="1">
    <source>
        <dbReference type="EMBL" id="CAH1394027.1"/>
    </source>
</evidence>
<dbReference type="EMBL" id="OV725078">
    <property type="protein sequence ID" value="CAH1394027.1"/>
    <property type="molecule type" value="Genomic_DNA"/>
</dbReference>
<reference evidence="1" key="1">
    <citation type="submission" date="2022-01" db="EMBL/GenBank/DDBJ databases">
        <authorList>
            <person name="King R."/>
        </authorList>
    </citation>
    <scope>NUCLEOTIDE SEQUENCE</scope>
</reference>
<evidence type="ECO:0000313" key="2">
    <source>
        <dbReference type="Proteomes" id="UP001152798"/>
    </source>
</evidence>